<dbReference type="eggNOG" id="ENOG50332WZ">
    <property type="taxonomic scope" value="Bacteria"/>
</dbReference>
<dbReference type="EMBL" id="CP003379">
    <property type="protein sequence ID" value="AFL88889.1"/>
    <property type="molecule type" value="Genomic_DNA"/>
</dbReference>
<dbReference type="OrthoDB" id="116700at2"/>
<sequence>MKSLLFAGSLLALALSAHAQDAVPDSAPAVTTAPFRLVVSYDRPGLLVPHWQISVPLHGMAEYTGKPVKGSDPGQVLFRLSPTGRARLSSLMERTHNLQPCETRSKGIANMGTKEVEYAPADGPAAHCTFNFTDNKPLSEALDYMLAIAGTVQAGLELDRLHRYDRLGLDPVMIRLAEDAKTGRAAELGAIRPILESLATDVAVLERVRTRAQQLLTMVDQQEIAKK</sequence>
<dbReference type="KEGG" id="trs:Terro_2286"/>
<protein>
    <submittedName>
        <fullName evidence="3">Uncharacterized protein</fullName>
    </submittedName>
</protein>
<feature type="chain" id="PRO_5007673975" evidence="1">
    <location>
        <begin position="20"/>
        <end position="227"/>
    </location>
</feature>
<proteinExistence type="predicted"/>
<dbReference type="STRING" id="926566.Terro_2286"/>
<keyword evidence="4" id="KW-1185">Reference proteome</keyword>
<dbReference type="Proteomes" id="UP000006056">
    <property type="component" value="Chromosome"/>
</dbReference>
<dbReference type="KEGG" id="trs:Terro_2650"/>
<evidence type="ECO:0000313" key="3">
    <source>
        <dbReference type="EMBL" id="AFL88889.1"/>
    </source>
</evidence>
<reference evidence="3 4" key="1">
    <citation type="submission" date="2012-06" db="EMBL/GenBank/DDBJ databases">
        <title>Complete genome of Terriglobus roseus DSM 18391.</title>
        <authorList>
            <consortium name="US DOE Joint Genome Institute (JGI-PGF)"/>
            <person name="Lucas S."/>
            <person name="Copeland A."/>
            <person name="Lapidus A."/>
            <person name="Glavina del Rio T."/>
            <person name="Dalin E."/>
            <person name="Tice H."/>
            <person name="Bruce D."/>
            <person name="Goodwin L."/>
            <person name="Pitluck S."/>
            <person name="Peters L."/>
            <person name="Mikhailova N."/>
            <person name="Munk A.C.C."/>
            <person name="Kyrpides N."/>
            <person name="Mavromatis K."/>
            <person name="Ivanova N."/>
            <person name="Brettin T."/>
            <person name="Detter J.C."/>
            <person name="Han C."/>
            <person name="Larimer F."/>
            <person name="Land M."/>
            <person name="Hauser L."/>
            <person name="Markowitz V."/>
            <person name="Cheng J.-F."/>
            <person name="Hugenholtz P."/>
            <person name="Woyke T."/>
            <person name="Wu D."/>
            <person name="Brambilla E."/>
            <person name="Klenk H.-P."/>
            <person name="Eisen J.A."/>
        </authorList>
    </citation>
    <scope>NUCLEOTIDE SEQUENCE [LARGE SCALE GENOMIC DNA]</scope>
    <source>
        <strain evidence="3">DSM 18391</strain>
        <strain evidence="4">DSM 18391 / NRRL B-41598 / KBS 63</strain>
    </source>
</reference>
<evidence type="ECO:0000313" key="4">
    <source>
        <dbReference type="Proteomes" id="UP000006056"/>
    </source>
</evidence>
<dbReference type="HOGENOM" id="CLU_1277105_0_0_0"/>
<keyword evidence="1" id="KW-0732">Signal</keyword>
<gene>
    <name evidence="2" type="ordered locus">Terro_2286</name>
    <name evidence="3" type="ordered locus">Terro_2650</name>
</gene>
<evidence type="ECO:0000313" key="2">
    <source>
        <dbReference type="EMBL" id="AFL88550.1"/>
    </source>
</evidence>
<feature type="signal peptide" evidence="1">
    <location>
        <begin position="1"/>
        <end position="19"/>
    </location>
</feature>
<evidence type="ECO:0000256" key="1">
    <source>
        <dbReference type="SAM" id="SignalP"/>
    </source>
</evidence>
<dbReference type="RefSeq" id="WP_014786119.1">
    <property type="nucleotide sequence ID" value="NC_018014.1"/>
</dbReference>
<dbReference type="AlphaFoldDB" id="I3ZI21"/>
<dbReference type="EMBL" id="CP003379">
    <property type="protein sequence ID" value="AFL88550.1"/>
    <property type="molecule type" value="Genomic_DNA"/>
</dbReference>
<name>I3ZI21_TERRK</name>
<accession>I3ZI21</accession>
<organism evidence="3 4">
    <name type="scientific">Terriglobus roseus (strain DSM 18391 / NRRL B-41598 / KBS 63)</name>
    <dbReference type="NCBI Taxonomy" id="926566"/>
    <lineage>
        <taxon>Bacteria</taxon>
        <taxon>Pseudomonadati</taxon>
        <taxon>Acidobacteriota</taxon>
        <taxon>Terriglobia</taxon>
        <taxon>Terriglobales</taxon>
        <taxon>Acidobacteriaceae</taxon>
        <taxon>Terriglobus</taxon>
    </lineage>
</organism>